<dbReference type="PANTHER" id="PTHR36438:SF1">
    <property type="entry name" value="IRON-SULFUR CLUSTER REPAIR PROTEIN YTFE"/>
    <property type="match status" value="1"/>
</dbReference>
<keyword evidence="7" id="KW-1185">Reference proteome</keyword>
<feature type="domain" description="Hemerythrin-like" evidence="5">
    <location>
        <begin position="85"/>
        <end position="230"/>
    </location>
</feature>
<dbReference type="OrthoDB" id="9797132at2"/>
<name>A0A6A8DBQ9_9BACI</name>
<keyword evidence="3" id="KW-0479">Metal-binding</keyword>
<keyword evidence="2" id="KW-0963">Cytoplasm</keyword>
<organism evidence="6 7">
    <name type="scientific">Aquibacillus halophilus</name>
    <dbReference type="NCBI Taxonomy" id="930132"/>
    <lineage>
        <taxon>Bacteria</taxon>
        <taxon>Bacillati</taxon>
        <taxon>Bacillota</taxon>
        <taxon>Bacilli</taxon>
        <taxon>Bacillales</taxon>
        <taxon>Bacillaceae</taxon>
        <taxon>Aquibacillus</taxon>
    </lineage>
</organism>
<evidence type="ECO:0000256" key="1">
    <source>
        <dbReference type="ARBA" id="ARBA00004496"/>
    </source>
</evidence>
<dbReference type="InterPro" id="IPR012312">
    <property type="entry name" value="Hemerythrin-like"/>
</dbReference>
<evidence type="ECO:0000256" key="2">
    <source>
        <dbReference type="ARBA" id="ARBA00022490"/>
    </source>
</evidence>
<accession>A0A6A8DBQ9</accession>
<dbReference type="InterPro" id="IPR019903">
    <property type="entry name" value="RIC_family"/>
</dbReference>
<dbReference type="AlphaFoldDB" id="A0A6A8DBQ9"/>
<comment type="subcellular location">
    <subcellularLocation>
        <location evidence="1">Cytoplasm</location>
    </subcellularLocation>
</comment>
<evidence type="ECO:0000256" key="3">
    <source>
        <dbReference type="ARBA" id="ARBA00022723"/>
    </source>
</evidence>
<comment type="caution">
    <text evidence="6">The sequence shown here is derived from an EMBL/GenBank/DDBJ whole genome shotgun (WGS) entry which is preliminary data.</text>
</comment>
<dbReference type="PANTHER" id="PTHR36438">
    <property type="entry name" value="IRON-SULFUR CLUSTER REPAIR PROTEIN YTFE"/>
    <property type="match status" value="1"/>
</dbReference>
<gene>
    <name evidence="6" type="primary">ric</name>
    <name evidence="6" type="ORF">GH741_08570</name>
</gene>
<evidence type="ECO:0000259" key="5">
    <source>
        <dbReference type="Pfam" id="PF01814"/>
    </source>
</evidence>
<sequence length="231" mass="26396">MTTFTINDTPADIVKVFPKSSDLFKKNRIDFCCGGDKPLAEVFAKKNMNEGAILGELNASYLDWKSKGNVETDWDQISNSELVDHVVHTHHAYLTEELPALGQFVTKIYRVHGGSHPHLVNLHKLYNTFKMELESHMVKEEQDLFPLIKKYDVDPSPELLEKIRTVNTAMEEEHDTAGDLLKQMHDITNGFEPPVDACNSYRITYARLAELEGDTFQHIHLENNILFKKLA</sequence>
<dbReference type="RefSeq" id="WP_153736385.1">
    <property type="nucleotide sequence ID" value="NZ_WJNG01000006.1"/>
</dbReference>
<evidence type="ECO:0000313" key="7">
    <source>
        <dbReference type="Proteomes" id="UP000799092"/>
    </source>
</evidence>
<dbReference type="EMBL" id="WJNG01000006">
    <property type="protein sequence ID" value="MRH42740.1"/>
    <property type="molecule type" value="Genomic_DNA"/>
</dbReference>
<dbReference type="Pfam" id="PF01814">
    <property type="entry name" value="Hemerythrin"/>
    <property type="match status" value="1"/>
</dbReference>
<dbReference type="GO" id="GO:0005737">
    <property type="term" value="C:cytoplasm"/>
    <property type="evidence" value="ECO:0007669"/>
    <property type="project" value="UniProtKB-SubCell"/>
</dbReference>
<dbReference type="NCBIfam" id="TIGR03652">
    <property type="entry name" value="FeS_repair_RIC"/>
    <property type="match status" value="1"/>
</dbReference>
<evidence type="ECO:0000313" key="6">
    <source>
        <dbReference type="EMBL" id="MRH42740.1"/>
    </source>
</evidence>
<proteinExistence type="predicted"/>
<reference evidence="6" key="1">
    <citation type="submission" date="2019-11" db="EMBL/GenBank/DDBJ databases">
        <authorList>
            <person name="Li J."/>
        </authorList>
    </citation>
    <scope>NUCLEOTIDE SEQUENCE</scope>
    <source>
        <strain evidence="6">B6B</strain>
    </source>
</reference>
<dbReference type="Proteomes" id="UP000799092">
    <property type="component" value="Unassembled WGS sequence"/>
</dbReference>
<keyword evidence="4" id="KW-0408">Iron</keyword>
<protein>
    <submittedName>
        <fullName evidence="6">Iron-sulfur cluster repair di-iron protein</fullName>
    </submittedName>
</protein>
<dbReference type="Gene3D" id="1.20.120.520">
    <property type="entry name" value="nmb1532 protein domain like"/>
    <property type="match status" value="1"/>
</dbReference>
<evidence type="ECO:0000256" key="4">
    <source>
        <dbReference type="ARBA" id="ARBA00023004"/>
    </source>
</evidence>
<dbReference type="GO" id="GO:0046872">
    <property type="term" value="F:metal ion binding"/>
    <property type="evidence" value="ECO:0007669"/>
    <property type="project" value="UniProtKB-KW"/>
</dbReference>
<dbReference type="Pfam" id="PF04405">
    <property type="entry name" value="ScdA_N"/>
    <property type="match status" value="1"/>
</dbReference>